<comment type="caution">
    <text evidence="2">The sequence shown here is derived from an EMBL/GenBank/DDBJ whole genome shotgun (WGS) entry which is preliminary data.</text>
</comment>
<sequence>MTTTAWYDIEEEYDYAYVEVRETGTDQWKTIAGNITNDRNEAGANEGNGIDGKSDGWAMHSQAYS</sequence>
<evidence type="ECO:0000313" key="3">
    <source>
        <dbReference type="Proteomes" id="UP000015530"/>
    </source>
</evidence>
<dbReference type="EMBL" id="AMYD01002315">
    <property type="protein sequence ID" value="EQB49482.1"/>
    <property type="molecule type" value="Genomic_DNA"/>
</dbReference>
<dbReference type="Pfam" id="PF20773">
    <property type="entry name" value="InhA-like_MAM"/>
    <property type="match status" value="1"/>
</dbReference>
<evidence type="ECO:0000313" key="2">
    <source>
        <dbReference type="EMBL" id="EQB49482.1"/>
    </source>
</evidence>
<accession>T0K1J5</accession>
<protein>
    <submittedName>
        <fullName evidence="2">Uncharacterized protein</fullName>
    </submittedName>
</protein>
<proteinExistence type="predicted"/>
<evidence type="ECO:0000256" key="1">
    <source>
        <dbReference type="SAM" id="MobiDB-lite"/>
    </source>
</evidence>
<dbReference type="Proteomes" id="UP000015530">
    <property type="component" value="Unassembled WGS sequence"/>
</dbReference>
<organism evidence="2 3">
    <name type="scientific">Colletotrichum gloeosporioides (strain Cg-14)</name>
    <name type="common">Anthracnose fungus</name>
    <name type="synonym">Glomerella cingulata</name>
    <dbReference type="NCBI Taxonomy" id="1237896"/>
    <lineage>
        <taxon>Eukaryota</taxon>
        <taxon>Fungi</taxon>
        <taxon>Dikarya</taxon>
        <taxon>Ascomycota</taxon>
        <taxon>Pezizomycotina</taxon>
        <taxon>Sordariomycetes</taxon>
        <taxon>Hypocreomycetidae</taxon>
        <taxon>Glomerellales</taxon>
        <taxon>Glomerellaceae</taxon>
        <taxon>Colletotrichum</taxon>
        <taxon>Colletotrichum gloeosporioides species complex</taxon>
    </lineage>
</organism>
<dbReference type="AlphaFoldDB" id="T0K1J5"/>
<gene>
    <name evidence="2" type="ORF">CGLO_11181</name>
</gene>
<name>T0K1J5_COLGC</name>
<dbReference type="HOGENOM" id="CLU_2849555_0_0_1"/>
<feature type="region of interest" description="Disordered" evidence="1">
    <location>
        <begin position="37"/>
        <end position="65"/>
    </location>
</feature>
<reference evidence="3" key="1">
    <citation type="journal article" date="2013" name="Mol. Plant Microbe Interact.">
        <title>Global aspects of pacC regulation of pathogenicity genes in Colletotrichum gloeosporioides as revealed by transcriptome analysis.</title>
        <authorList>
            <person name="Alkan N."/>
            <person name="Meng X."/>
            <person name="Friedlander G."/>
            <person name="Reuveni E."/>
            <person name="Sukno S."/>
            <person name="Sherman A."/>
            <person name="Thon M."/>
            <person name="Fluhr R."/>
            <person name="Prusky D."/>
        </authorList>
    </citation>
    <scope>NUCLEOTIDE SEQUENCE [LARGE SCALE GENOMIC DNA]</scope>
    <source>
        <strain evidence="3">Cg-14</strain>
    </source>
</reference>